<evidence type="ECO:0000313" key="2">
    <source>
        <dbReference type="EMBL" id="RPA71862.1"/>
    </source>
</evidence>
<reference evidence="2 3" key="1">
    <citation type="journal article" date="2018" name="Nat. Ecol. Evol.">
        <title>Pezizomycetes genomes reveal the molecular basis of ectomycorrhizal truffle lifestyle.</title>
        <authorList>
            <person name="Murat C."/>
            <person name="Payen T."/>
            <person name="Noel B."/>
            <person name="Kuo A."/>
            <person name="Morin E."/>
            <person name="Chen J."/>
            <person name="Kohler A."/>
            <person name="Krizsan K."/>
            <person name="Balestrini R."/>
            <person name="Da Silva C."/>
            <person name="Montanini B."/>
            <person name="Hainaut M."/>
            <person name="Levati E."/>
            <person name="Barry K.W."/>
            <person name="Belfiori B."/>
            <person name="Cichocki N."/>
            <person name="Clum A."/>
            <person name="Dockter R.B."/>
            <person name="Fauchery L."/>
            <person name="Guy J."/>
            <person name="Iotti M."/>
            <person name="Le Tacon F."/>
            <person name="Lindquist E.A."/>
            <person name="Lipzen A."/>
            <person name="Malagnac F."/>
            <person name="Mello A."/>
            <person name="Molinier V."/>
            <person name="Miyauchi S."/>
            <person name="Poulain J."/>
            <person name="Riccioni C."/>
            <person name="Rubini A."/>
            <person name="Sitrit Y."/>
            <person name="Splivallo R."/>
            <person name="Traeger S."/>
            <person name="Wang M."/>
            <person name="Zifcakova L."/>
            <person name="Wipf D."/>
            <person name="Zambonelli A."/>
            <person name="Paolocci F."/>
            <person name="Nowrousian M."/>
            <person name="Ottonello S."/>
            <person name="Baldrian P."/>
            <person name="Spatafora J.W."/>
            <person name="Henrissat B."/>
            <person name="Nagy L.G."/>
            <person name="Aury J.M."/>
            <person name="Wincker P."/>
            <person name="Grigoriev I.V."/>
            <person name="Bonfante P."/>
            <person name="Martin F.M."/>
        </authorList>
    </citation>
    <scope>NUCLEOTIDE SEQUENCE [LARGE SCALE GENOMIC DNA]</scope>
    <source>
        <strain evidence="2 3">RN42</strain>
    </source>
</reference>
<evidence type="ECO:0000313" key="3">
    <source>
        <dbReference type="Proteomes" id="UP000275078"/>
    </source>
</evidence>
<feature type="non-terminal residue" evidence="2">
    <location>
        <position position="230"/>
    </location>
</feature>
<feature type="region of interest" description="Disordered" evidence="1">
    <location>
        <begin position="1"/>
        <end position="230"/>
    </location>
</feature>
<evidence type="ECO:0000256" key="1">
    <source>
        <dbReference type="SAM" id="MobiDB-lite"/>
    </source>
</evidence>
<feature type="compositionally biased region" description="Basic and acidic residues" evidence="1">
    <location>
        <begin position="126"/>
        <end position="139"/>
    </location>
</feature>
<proteinExistence type="predicted"/>
<accession>A0A3N4HBQ6</accession>
<dbReference type="EMBL" id="ML119895">
    <property type="protein sequence ID" value="RPA71862.1"/>
    <property type="molecule type" value="Genomic_DNA"/>
</dbReference>
<dbReference type="Proteomes" id="UP000275078">
    <property type="component" value="Unassembled WGS sequence"/>
</dbReference>
<feature type="compositionally biased region" description="Basic and acidic residues" evidence="1">
    <location>
        <begin position="203"/>
        <end position="217"/>
    </location>
</feature>
<keyword evidence="3" id="KW-1185">Reference proteome</keyword>
<sequence>MARAGQDDGAAKTFSRSDLTPLNTATKRRIASFETEAEFKDRMSAHLDMSPPFTQLSPSDVHNKRHRGNDRQNSGIQKLSDVAPKGPLRRAIETAPEPFSTQESVQSTGSKLARDDTPRPQPADNIRGDRQYRDLDPRQHAPPVYRSYQNFAPAPPKSAAPHREAHPPQDFRTGPAQNQKSVAPPQPYLQANLSPPAQPQFHLEAHPQPRPQPEPHVEVPLQHRTSRRNG</sequence>
<feature type="compositionally biased region" description="Polar residues" evidence="1">
    <location>
        <begin position="99"/>
        <end position="110"/>
    </location>
</feature>
<feature type="compositionally biased region" description="Basic and acidic residues" evidence="1">
    <location>
        <begin position="1"/>
        <end position="10"/>
    </location>
</feature>
<organism evidence="2 3">
    <name type="scientific">Ascobolus immersus RN42</name>
    <dbReference type="NCBI Taxonomy" id="1160509"/>
    <lineage>
        <taxon>Eukaryota</taxon>
        <taxon>Fungi</taxon>
        <taxon>Dikarya</taxon>
        <taxon>Ascomycota</taxon>
        <taxon>Pezizomycotina</taxon>
        <taxon>Pezizomycetes</taxon>
        <taxon>Pezizales</taxon>
        <taxon>Ascobolaceae</taxon>
        <taxon>Ascobolus</taxon>
    </lineage>
</organism>
<dbReference type="AlphaFoldDB" id="A0A3N4HBQ6"/>
<name>A0A3N4HBQ6_ASCIM</name>
<feature type="compositionally biased region" description="Polar residues" evidence="1">
    <location>
        <begin position="14"/>
        <end position="25"/>
    </location>
</feature>
<protein>
    <submittedName>
        <fullName evidence="2">Uncharacterized protein</fullName>
    </submittedName>
</protein>
<gene>
    <name evidence="2" type="ORF">BJ508DRAFT_335643</name>
</gene>